<keyword evidence="2" id="KW-1185">Reference proteome</keyword>
<accession>A0ACC0AXS5</accession>
<evidence type="ECO:0000313" key="1">
    <source>
        <dbReference type="EMBL" id="KAI5665090.1"/>
    </source>
</evidence>
<name>A0ACC0AXS5_CATRO</name>
<organism evidence="1 2">
    <name type="scientific">Catharanthus roseus</name>
    <name type="common">Madagascar periwinkle</name>
    <name type="synonym">Vinca rosea</name>
    <dbReference type="NCBI Taxonomy" id="4058"/>
    <lineage>
        <taxon>Eukaryota</taxon>
        <taxon>Viridiplantae</taxon>
        <taxon>Streptophyta</taxon>
        <taxon>Embryophyta</taxon>
        <taxon>Tracheophyta</taxon>
        <taxon>Spermatophyta</taxon>
        <taxon>Magnoliopsida</taxon>
        <taxon>eudicotyledons</taxon>
        <taxon>Gunneridae</taxon>
        <taxon>Pentapetalae</taxon>
        <taxon>asterids</taxon>
        <taxon>lamiids</taxon>
        <taxon>Gentianales</taxon>
        <taxon>Apocynaceae</taxon>
        <taxon>Rauvolfioideae</taxon>
        <taxon>Vinceae</taxon>
        <taxon>Catharanthinae</taxon>
        <taxon>Catharanthus</taxon>
    </lineage>
</organism>
<sequence>MVSIFTLFAFILFIIILTKWFYTSSPKTKVLPPSPPKLPIIGNFHQLGSNPHRSLQSLAQKYGPLMLLHFGTKPVLVVSSADVAKEIMKIHDLIFSSRPKLSIPDRLMFKSKDVAISPYGEYWRHVRSICVLHLLNNKRVQSFRHVREEETSQMIEKIRQKCFNFSPINMTDLFSTLTNDIICRIALGKKYGHGKEGKKIKGILREFIELLGVYSIADYIPSLSWINHFNGLNRKVERVASEIDELMEGIIEEHSKRQNTTSIEEHRTDFVDILLDIQRNSSSGFAFERDTLKALILDMFAAGTDTTHSIMEWATTELLRHPKVMEKLQNEVRKVGQGKSEIDENDIEKMQYLKAVIKETLRLRFPVRLLVPRESVQDIKIQGYDVSAGTQVIINGWAIARDPNIWENPEEFEPERFLNCDIDFKGMNFEFIPFGAGRRGCPGMSFGVVVNELVLAKLMHKFNFALPEGEEENSSDVAESTGITVHRKYPLFVVATPYSG</sequence>
<dbReference type="EMBL" id="CM044705">
    <property type="protein sequence ID" value="KAI5665090.1"/>
    <property type="molecule type" value="Genomic_DNA"/>
</dbReference>
<comment type="caution">
    <text evidence="1">The sequence shown here is derived from an EMBL/GenBank/DDBJ whole genome shotgun (WGS) entry which is preliminary data.</text>
</comment>
<dbReference type="Proteomes" id="UP001060085">
    <property type="component" value="Linkage Group LG05"/>
</dbReference>
<reference evidence="2" key="1">
    <citation type="journal article" date="2023" name="Nat. Plants">
        <title>Single-cell RNA sequencing provides a high-resolution roadmap for understanding the multicellular compartmentation of specialized metabolism.</title>
        <authorList>
            <person name="Sun S."/>
            <person name="Shen X."/>
            <person name="Li Y."/>
            <person name="Li Y."/>
            <person name="Wang S."/>
            <person name="Li R."/>
            <person name="Zhang H."/>
            <person name="Shen G."/>
            <person name="Guo B."/>
            <person name="Wei J."/>
            <person name="Xu J."/>
            <person name="St-Pierre B."/>
            <person name="Chen S."/>
            <person name="Sun C."/>
        </authorList>
    </citation>
    <scope>NUCLEOTIDE SEQUENCE [LARGE SCALE GENOMIC DNA]</scope>
</reference>
<gene>
    <name evidence="1" type="ORF">M9H77_24413</name>
</gene>
<evidence type="ECO:0000313" key="2">
    <source>
        <dbReference type="Proteomes" id="UP001060085"/>
    </source>
</evidence>
<protein>
    <submittedName>
        <fullName evidence="1">Uncharacterized protein</fullName>
    </submittedName>
</protein>
<proteinExistence type="predicted"/>